<reference evidence="2 3" key="1">
    <citation type="journal article" date="2010" name="PLoS ONE">
        <title>Genome erosion in a nitrogen-fixing vertically transmitted endosymbiotic multicellular cyanobacterium.</title>
        <authorList>
            <person name="Ran L."/>
            <person name="Larsson J."/>
            <person name="Vigil-Stenman T."/>
            <person name="Nylander J.A."/>
            <person name="Ininbergs K."/>
            <person name="Zheng W.W."/>
            <person name="Lapidus A."/>
            <person name="Lowry S."/>
            <person name="Haselkorn R."/>
            <person name="Bergman B."/>
        </authorList>
    </citation>
    <scope>NUCLEOTIDE SEQUENCE [LARGE SCALE GENOMIC DNA]</scope>
    <source>
        <strain evidence="2 3">0708</strain>
    </source>
</reference>
<name>D7DWD7_NOSA0</name>
<evidence type="ECO:0000313" key="2">
    <source>
        <dbReference type="EMBL" id="ADI64054.1"/>
    </source>
</evidence>
<dbReference type="SMART" id="SM00320">
    <property type="entry name" value="WD40"/>
    <property type="match status" value="1"/>
</dbReference>
<dbReference type="PROSITE" id="PS50294">
    <property type="entry name" value="WD_REPEATS_REGION"/>
    <property type="match status" value="1"/>
</dbReference>
<sequence length="72" mass="8539">MNNQHQSNNLDFDNHGNSQTLNNILDDIKERNQFKGHQDWFWSVSFSPHGKTIATASFHKTVRFWPVRNLDR</sequence>
<dbReference type="Pfam" id="PF00400">
    <property type="entry name" value="WD40"/>
    <property type="match status" value="1"/>
</dbReference>
<dbReference type="eggNOG" id="COG2319">
    <property type="taxonomic scope" value="Bacteria"/>
</dbReference>
<dbReference type="STRING" id="551115.Aazo_1977"/>
<proteinExistence type="predicted"/>
<dbReference type="AlphaFoldDB" id="D7DWD7"/>
<dbReference type="InterPro" id="IPR001680">
    <property type="entry name" value="WD40_rpt"/>
</dbReference>
<dbReference type="OrthoDB" id="462017at2"/>
<organism evidence="2 3">
    <name type="scientific">Nostoc azollae (strain 0708)</name>
    <name type="common">Anabaena azollae (strain 0708)</name>
    <dbReference type="NCBI Taxonomy" id="551115"/>
    <lineage>
        <taxon>Bacteria</taxon>
        <taxon>Bacillati</taxon>
        <taxon>Cyanobacteriota</taxon>
        <taxon>Cyanophyceae</taxon>
        <taxon>Nostocales</taxon>
        <taxon>Nostocaceae</taxon>
        <taxon>Trichormus</taxon>
    </lineage>
</organism>
<dbReference type="Proteomes" id="UP000001511">
    <property type="component" value="Chromosome"/>
</dbReference>
<keyword evidence="3" id="KW-1185">Reference proteome</keyword>
<dbReference type="HOGENOM" id="CLU_2718319_0_0_3"/>
<gene>
    <name evidence="2" type="ordered locus">Aazo_1977</name>
</gene>
<keyword evidence="1" id="KW-0853">WD repeat</keyword>
<feature type="repeat" description="WD" evidence="1">
    <location>
        <begin position="34"/>
        <end position="72"/>
    </location>
</feature>
<dbReference type="Gene3D" id="2.130.10.10">
    <property type="entry name" value="YVTN repeat-like/Quinoprotein amine dehydrogenase"/>
    <property type="match status" value="1"/>
</dbReference>
<accession>D7DWD7</accession>
<evidence type="ECO:0000256" key="1">
    <source>
        <dbReference type="PROSITE-ProRule" id="PRU00221"/>
    </source>
</evidence>
<dbReference type="SUPFAM" id="SSF50978">
    <property type="entry name" value="WD40 repeat-like"/>
    <property type="match status" value="1"/>
</dbReference>
<protein>
    <submittedName>
        <fullName evidence="2">WD40 repeat, subgroup</fullName>
    </submittedName>
</protein>
<dbReference type="PROSITE" id="PS50082">
    <property type="entry name" value="WD_REPEATS_2"/>
    <property type="match status" value="1"/>
</dbReference>
<evidence type="ECO:0000313" key="3">
    <source>
        <dbReference type="Proteomes" id="UP000001511"/>
    </source>
</evidence>
<dbReference type="InterPro" id="IPR015943">
    <property type="entry name" value="WD40/YVTN_repeat-like_dom_sf"/>
</dbReference>
<dbReference type="KEGG" id="naz:Aazo_1977"/>
<dbReference type="EMBL" id="CP002059">
    <property type="protein sequence ID" value="ADI64054.1"/>
    <property type="molecule type" value="Genomic_DNA"/>
</dbReference>
<dbReference type="RefSeq" id="WP_013191071.1">
    <property type="nucleotide sequence ID" value="NC_014248.1"/>
</dbReference>
<dbReference type="InterPro" id="IPR036322">
    <property type="entry name" value="WD40_repeat_dom_sf"/>
</dbReference>